<dbReference type="InterPro" id="IPR036388">
    <property type="entry name" value="WH-like_DNA-bd_sf"/>
</dbReference>
<protein>
    <submittedName>
        <fullName evidence="3">FeoC like transcriptional regulator</fullName>
    </submittedName>
    <submittedName>
        <fullName evidence="2">Iron transporter FeoC</fullName>
    </submittedName>
</protein>
<proteinExistence type="predicted"/>
<dbReference type="EMBL" id="FRCA01000002">
    <property type="protein sequence ID" value="SHL59263.1"/>
    <property type="molecule type" value="Genomic_DNA"/>
</dbReference>
<reference evidence="2 5" key="2">
    <citation type="submission" date="2019-07" db="EMBL/GenBank/DDBJ databases">
        <title>Whole genome shotgun sequence of Halomonas cupida NBRC 102219.</title>
        <authorList>
            <person name="Hosoyama A."/>
            <person name="Uohara A."/>
            <person name="Ohji S."/>
            <person name="Ichikawa N."/>
        </authorList>
    </citation>
    <scope>NUCLEOTIDE SEQUENCE [LARGE SCALE GENOMIC DNA]</scope>
    <source>
        <strain evidence="2 5">NBRC 102219</strain>
    </source>
</reference>
<dbReference type="STRING" id="44933.SAMN05660971_00872"/>
<name>A0A1M7BWI4_9GAMM</name>
<dbReference type="RefSeq" id="WP_073433827.1">
    <property type="nucleotide sequence ID" value="NZ_BJXU01000101.1"/>
</dbReference>
<dbReference type="EMBL" id="BJXU01000101">
    <property type="protein sequence ID" value="GEN24662.1"/>
    <property type="molecule type" value="Genomic_DNA"/>
</dbReference>
<dbReference type="SUPFAM" id="SSF46785">
    <property type="entry name" value="Winged helix' DNA-binding domain"/>
    <property type="match status" value="1"/>
</dbReference>
<organism evidence="3 4">
    <name type="scientific">Halomonas cupida</name>
    <dbReference type="NCBI Taxonomy" id="44933"/>
    <lineage>
        <taxon>Bacteria</taxon>
        <taxon>Pseudomonadati</taxon>
        <taxon>Pseudomonadota</taxon>
        <taxon>Gammaproteobacteria</taxon>
        <taxon>Oceanospirillales</taxon>
        <taxon>Halomonadaceae</taxon>
        <taxon>Halomonas</taxon>
    </lineage>
</organism>
<dbReference type="OrthoDB" id="467062at2"/>
<sequence>MILLALKAYIEERQSASVSELARHFALSEDGVRAMMQVWEERGGLSVEYDSDGRVTRYRFVGAEEIPVAMLSDR</sequence>
<dbReference type="AlphaFoldDB" id="A0A1M7BWI4"/>
<reference evidence="3 4" key="1">
    <citation type="submission" date="2016-11" db="EMBL/GenBank/DDBJ databases">
        <authorList>
            <person name="Jaros S."/>
            <person name="Januszkiewicz K."/>
            <person name="Wedrychowicz H."/>
        </authorList>
    </citation>
    <scope>NUCLEOTIDE SEQUENCE [LARGE SCALE GENOMIC DNA]</scope>
    <source>
        <strain evidence="3 4">DSM 4740</strain>
    </source>
</reference>
<dbReference type="Pfam" id="PF09012">
    <property type="entry name" value="FeoC"/>
    <property type="match status" value="1"/>
</dbReference>
<keyword evidence="5" id="KW-1185">Reference proteome</keyword>
<dbReference type="Proteomes" id="UP000184123">
    <property type="component" value="Unassembled WGS sequence"/>
</dbReference>
<evidence type="ECO:0000313" key="2">
    <source>
        <dbReference type="EMBL" id="GEN24662.1"/>
    </source>
</evidence>
<feature type="domain" description="Transcriptional regulator HTH-type FeoC" evidence="1">
    <location>
        <begin position="2"/>
        <end position="47"/>
    </location>
</feature>
<accession>A0A1M7BWI4</accession>
<dbReference type="Gene3D" id="1.10.10.10">
    <property type="entry name" value="Winged helix-like DNA-binding domain superfamily/Winged helix DNA-binding domain"/>
    <property type="match status" value="1"/>
</dbReference>
<evidence type="ECO:0000259" key="1">
    <source>
        <dbReference type="Pfam" id="PF09012"/>
    </source>
</evidence>
<dbReference type="Proteomes" id="UP000321726">
    <property type="component" value="Unassembled WGS sequence"/>
</dbReference>
<gene>
    <name evidence="2" type="ORF">HCU01_26110</name>
    <name evidence="3" type="ORF">SAMN05660971_00872</name>
</gene>
<dbReference type="InterPro" id="IPR036390">
    <property type="entry name" value="WH_DNA-bd_sf"/>
</dbReference>
<evidence type="ECO:0000313" key="3">
    <source>
        <dbReference type="EMBL" id="SHL59263.1"/>
    </source>
</evidence>
<dbReference type="InterPro" id="IPR015102">
    <property type="entry name" value="Tscrpt_reg_HTH_FeoC"/>
</dbReference>
<evidence type="ECO:0000313" key="4">
    <source>
        <dbReference type="Proteomes" id="UP000184123"/>
    </source>
</evidence>
<evidence type="ECO:0000313" key="5">
    <source>
        <dbReference type="Proteomes" id="UP000321726"/>
    </source>
</evidence>